<dbReference type="EMBL" id="NVUS01000008">
    <property type="protein sequence ID" value="PCJ01247.1"/>
    <property type="molecule type" value="Genomic_DNA"/>
</dbReference>
<dbReference type="GO" id="GO:0005507">
    <property type="term" value="F:copper ion binding"/>
    <property type="evidence" value="ECO:0007669"/>
    <property type="project" value="UniProtKB-UniRule"/>
</dbReference>
<feature type="binding site" evidence="11">
    <location>
        <position position="68"/>
    </location>
    <ligand>
        <name>Cu cation</name>
        <dbReference type="ChEBI" id="CHEBI:23378"/>
    </ligand>
</feature>
<keyword evidence="4" id="KW-0813">Transport</keyword>
<evidence type="ECO:0000256" key="12">
    <source>
        <dbReference type="SAM" id="SignalP"/>
    </source>
</evidence>
<evidence type="ECO:0000256" key="3">
    <source>
        <dbReference type="ARBA" id="ARBA00016984"/>
    </source>
</evidence>
<gene>
    <name evidence="15" type="ORF">COB13_07760</name>
    <name evidence="14" type="ORF">COB13_11800</name>
</gene>
<feature type="domain" description="Blue (type 1) copper" evidence="13">
    <location>
        <begin position="39"/>
        <end position="120"/>
    </location>
</feature>
<comment type="cofactor">
    <cofactor evidence="11">
        <name>Cu cation</name>
        <dbReference type="ChEBI" id="CHEBI:23378"/>
    </cofactor>
    <text evidence="11">Binds 1 copper ion per subunit.</text>
</comment>
<dbReference type="Pfam" id="PF00127">
    <property type="entry name" value="Copper-bind"/>
    <property type="match status" value="1"/>
</dbReference>
<dbReference type="GO" id="GO:0016020">
    <property type="term" value="C:membrane"/>
    <property type="evidence" value="ECO:0007669"/>
    <property type="project" value="UniProtKB-SubCell"/>
</dbReference>
<feature type="binding site" evidence="11">
    <location>
        <position position="109"/>
    </location>
    <ligand>
        <name>Cu cation</name>
        <dbReference type="ChEBI" id="CHEBI:23378"/>
    </ligand>
</feature>
<proteinExistence type="predicted"/>
<evidence type="ECO:0000256" key="8">
    <source>
        <dbReference type="ARBA" id="ARBA00023008"/>
    </source>
</evidence>
<feature type="chain" id="PRO_5014076054" description="Pseudoazurin" evidence="12">
    <location>
        <begin position="26"/>
        <end position="154"/>
    </location>
</feature>
<dbReference type="InterPro" id="IPR008972">
    <property type="entry name" value="Cupredoxin"/>
</dbReference>
<dbReference type="CDD" id="cd04218">
    <property type="entry name" value="Pseudoazurin"/>
    <property type="match status" value="1"/>
</dbReference>
<feature type="binding site" evidence="11">
    <location>
        <position position="114"/>
    </location>
    <ligand>
        <name>Cu cation</name>
        <dbReference type="ChEBI" id="CHEBI:23378"/>
    </ligand>
</feature>
<feature type="signal peptide" evidence="12">
    <location>
        <begin position="1"/>
        <end position="25"/>
    </location>
</feature>
<dbReference type="EMBL" id="NVUS01000016">
    <property type="protein sequence ID" value="PCI99309.1"/>
    <property type="molecule type" value="Genomic_DNA"/>
</dbReference>
<evidence type="ECO:0000313" key="15">
    <source>
        <dbReference type="EMBL" id="PCJ01247.1"/>
    </source>
</evidence>
<evidence type="ECO:0000256" key="9">
    <source>
        <dbReference type="ARBA" id="ARBA00023136"/>
    </source>
</evidence>
<reference key="1">
    <citation type="submission" date="2017-08" db="EMBL/GenBank/DDBJ databases">
        <title>A dynamic microbial community with high functional redundancy inhabits the cold, oxic subseafloor aquifer.</title>
        <authorList>
            <person name="Tully B.J."/>
            <person name="Wheat C.G."/>
            <person name="Glazer B.T."/>
            <person name="Huber J.A."/>
        </authorList>
    </citation>
    <scope>NUCLEOTIDE SEQUENCE [LARGE SCALE GENOMIC DNA]</scope>
</reference>
<protein>
    <recommendedName>
        <fullName evidence="3 10">Pseudoazurin</fullName>
    </recommendedName>
</protein>
<evidence type="ECO:0000256" key="7">
    <source>
        <dbReference type="ARBA" id="ARBA00022982"/>
    </source>
</evidence>
<dbReference type="PANTHER" id="PTHR34192">
    <property type="entry name" value="PLASTOCYANIN MAJOR ISOFORM, CHLOROPLASTIC-RELATED"/>
    <property type="match status" value="1"/>
</dbReference>
<dbReference type="InterPro" id="IPR028871">
    <property type="entry name" value="BlueCu_1_BS"/>
</dbReference>
<dbReference type="AlphaFoldDB" id="A0A2A4YXV8"/>
<keyword evidence="5 11" id="KW-0479">Metal-binding</keyword>
<dbReference type="InterPro" id="IPR000923">
    <property type="entry name" value="BlueCu_1"/>
</dbReference>
<dbReference type="PRINTS" id="PR00155">
    <property type="entry name" value="AMICYANIN"/>
</dbReference>
<evidence type="ECO:0000313" key="14">
    <source>
        <dbReference type="EMBL" id="PCI99309.1"/>
    </source>
</evidence>
<evidence type="ECO:0000256" key="11">
    <source>
        <dbReference type="PIRSR" id="PIRSR602386-1"/>
    </source>
</evidence>
<keyword evidence="12" id="KW-0732">Signal</keyword>
<dbReference type="GO" id="GO:0042597">
    <property type="term" value="C:periplasmic space"/>
    <property type="evidence" value="ECO:0007669"/>
    <property type="project" value="UniProtKB-SubCell"/>
</dbReference>
<feature type="binding site" evidence="11">
    <location>
        <position position="106"/>
    </location>
    <ligand>
        <name>Cu cation</name>
        <dbReference type="ChEBI" id="CHEBI:23378"/>
    </ligand>
</feature>
<dbReference type="InterPro" id="IPR002386">
    <property type="entry name" value="Amicyanin/Pseudoazurin"/>
</dbReference>
<dbReference type="NCBIfam" id="TIGR02375">
    <property type="entry name" value="pseudoazurin"/>
    <property type="match status" value="1"/>
</dbReference>
<dbReference type="InterPro" id="IPR012745">
    <property type="entry name" value="Pseudoazurin"/>
</dbReference>
<dbReference type="GO" id="GO:0009055">
    <property type="term" value="F:electron transfer activity"/>
    <property type="evidence" value="ECO:0007669"/>
    <property type="project" value="InterPro"/>
</dbReference>
<dbReference type="PROSITE" id="PS00196">
    <property type="entry name" value="COPPER_BLUE"/>
    <property type="match status" value="1"/>
</dbReference>
<dbReference type="PANTHER" id="PTHR34192:SF10">
    <property type="entry name" value="PLASTOCYANIN MAJOR ISOFORM, CHLOROPLASTIC-RELATED"/>
    <property type="match status" value="1"/>
</dbReference>
<dbReference type="PRINTS" id="PR00156">
    <property type="entry name" value="COPPERBLUE"/>
</dbReference>
<dbReference type="Gene3D" id="2.60.40.420">
    <property type="entry name" value="Cupredoxins - blue copper proteins"/>
    <property type="match status" value="1"/>
</dbReference>
<evidence type="ECO:0000256" key="10">
    <source>
        <dbReference type="NCBIfam" id="TIGR02375"/>
    </source>
</evidence>
<evidence type="ECO:0000259" key="13">
    <source>
        <dbReference type="Pfam" id="PF00127"/>
    </source>
</evidence>
<dbReference type="SUPFAM" id="SSF49503">
    <property type="entry name" value="Cupredoxins"/>
    <property type="match status" value="1"/>
</dbReference>
<organism evidence="14">
    <name type="scientific">OCS116 cluster bacterium</name>
    <dbReference type="NCBI Taxonomy" id="2030921"/>
    <lineage>
        <taxon>Bacteria</taxon>
        <taxon>Pseudomonadati</taxon>
        <taxon>Pseudomonadota</taxon>
        <taxon>Alphaproteobacteria</taxon>
        <taxon>OCS116 cluster</taxon>
    </lineage>
</organism>
<keyword evidence="9" id="KW-0472">Membrane</keyword>
<keyword evidence="8 11" id="KW-0186">Copper</keyword>
<evidence type="ECO:0000256" key="4">
    <source>
        <dbReference type="ARBA" id="ARBA00022448"/>
    </source>
</evidence>
<name>A0A2A4YXV8_9PROT</name>
<evidence type="ECO:0000256" key="2">
    <source>
        <dbReference type="ARBA" id="ARBA00004418"/>
    </source>
</evidence>
<comment type="caution">
    <text evidence="14">The sequence shown here is derived from an EMBL/GenBank/DDBJ whole genome shotgun (WGS) entry which is preliminary data.</text>
</comment>
<evidence type="ECO:0000256" key="6">
    <source>
        <dbReference type="ARBA" id="ARBA00022764"/>
    </source>
</evidence>
<sequence length="154" mass="17203">MIRKLLIASATVLLTSAIGVSSAWAATHEVFMYNKNPDNKKERMVFVPALLKIELGDTVKFISKSKGHNSQSDKKAIPEGAENWKSKIGKDFEVTYTIDGTYSYYCTPHRSLGMVGLILVGDYKVNYDDVKASKQKGKAKKVFAKLYEQVEAME</sequence>
<keyword evidence="6" id="KW-0574">Periplasm</keyword>
<accession>A0A2A4YXV8</accession>
<evidence type="ECO:0000256" key="5">
    <source>
        <dbReference type="ARBA" id="ARBA00022723"/>
    </source>
</evidence>
<keyword evidence="7" id="KW-0249">Electron transport</keyword>
<evidence type="ECO:0000256" key="1">
    <source>
        <dbReference type="ARBA" id="ARBA00004370"/>
    </source>
</evidence>
<reference evidence="14" key="2">
    <citation type="journal article" date="2018" name="ISME J.">
        <title>A dynamic microbial community with high functional redundancy inhabits the cold, oxic subseafloor aquifer.</title>
        <authorList>
            <person name="Tully B.J."/>
            <person name="Wheat C.G."/>
            <person name="Glazer B.T."/>
            <person name="Huber J.A."/>
        </authorList>
    </citation>
    <scope>NUCLEOTIDE SEQUENCE</scope>
    <source>
        <strain evidence="14">NORP83</strain>
    </source>
</reference>
<dbReference type="InterPro" id="IPR001235">
    <property type="entry name" value="Copper_blue_Plastocyanin"/>
</dbReference>
<comment type="subcellular location">
    <subcellularLocation>
        <location evidence="1">Membrane</location>
    </subcellularLocation>
    <subcellularLocation>
        <location evidence="2">Periplasm</location>
    </subcellularLocation>
</comment>